<dbReference type="InterPro" id="IPR037045">
    <property type="entry name" value="S8pro/Inhibitor_I9_sf"/>
</dbReference>
<gene>
    <name evidence="12" type="ORF">V5N11_017005</name>
</gene>
<comment type="similarity">
    <text evidence="1 8">Belongs to the peptidase S8 family.</text>
</comment>
<dbReference type="InterPro" id="IPR041469">
    <property type="entry name" value="Subtilisin-like_FN3"/>
</dbReference>
<dbReference type="InterPro" id="IPR045051">
    <property type="entry name" value="SBT"/>
</dbReference>
<evidence type="ECO:0000256" key="6">
    <source>
        <dbReference type="ARBA" id="ARBA00023180"/>
    </source>
</evidence>
<evidence type="ECO:0000313" key="12">
    <source>
        <dbReference type="EMBL" id="KAL1215239.1"/>
    </source>
</evidence>
<dbReference type="InterPro" id="IPR034197">
    <property type="entry name" value="Peptidases_S8_3"/>
</dbReference>
<dbReference type="Gene3D" id="3.40.50.200">
    <property type="entry name" value="Peptidase S8/S53 domain"/>
    <property type="match status" value="1"/>
</dbReference>
<dbReference type="Pfam" id="PF00082">
    <property type="entry name" value="Peptidase_S8"/>
    <property type="match status" value="1"/>
</dbReference>
<feature type="active site" description="Charge relay system" evidence="7 8">
    <location>
        <position position="155"/>
    </location>
</feature>
<feature type="domain" description="Subtilisin-like protease fibronectin type-III" evidence="11">
    <location>
        <begin position="654"/>
        <end position="749"/>
    </location>
</feature>
<dbReference type="EMBL" id="JBANAX010000290">
    <property type="protein sequence ID" value="KAL1215239.1"/>
    <property type="molecule type" value="Genomic_DNA"/>
</dbReference>
<dbReference type="Gene3D" id="2.60.40.2310">
    <property type="match status" value="1"/>
</dbReference>
<evidence type="ECO:0000259" key="11">
    <source>
        <dbReference type="Pfam" id="PF17766"/>
    </source>
</evidence>
<keyword evidence="3" id="KW-0732">Signal</keyword>
<dbReference type="GO" id="GO:0004252">
    <property type="term" value="F:serine-type endopeptidase activity"/>
    <property type="evidence" value="ECO:0007669"/>
    <property type="project" value="UniProtKB-UniRule"/>
</dbReference>
<evidence type="ECO:0000256" key="2">
    <source>
        <dbReference type="ARBA" id="ARBA00022670"/>
    </source>
</evidence>
<evidence type="ECO:0000313" key="13">
    <source>
        <dbReference type="Proteomes" id="UP001558713"/>
    </source>
</evidence>
<keyword evidence="2 8" id="KW-0645">Protease</keyword>
<feature type="domain" description="Inhibitor I9" evidence="10">
    <location>
        <begin position="43"/>
        <end position="120"/>
    </location>
</feature>
<dbReference type="AlphaFoldDB" id="A0ABD1B8W6"/>
<dbReference type="Proteomes" id="UP001558713">
    <property type="component" value="Unassembled WGS sequence"/>
</dbReference>
<dbReference type="SUPFAM" id="SSF52743">
    <property type="entry name" value="Subtilisin-like"/>
    <property type="match status" value="1"/>
</dbReference>
<evidence type="ECO:0000259" key="9">
    <source>
        <dbReference type="Pfam" id="PF00082"/>
    </source>
</evidence>
<dbReference type="PRINTS" id="PR00723">
    <property type="entry name" value="SUBTILISIN"/>
</dbReference>
<evidence type="ECO:0000256" key="5">
    <source>
        <dbReference type="ARBA" id="ARBA00022825"/>
    </source>
</evidence>
<evidence type="ECO:0000256" key="7">
    <source>
        <dbReference type="PIRSR" id="PIRSR615500-1"/>
    </source>
</evidence>
<sequence length="758" mass="81168">MGKSFLITDTSSKACPLIIILVLVLNGVLIFAAQLNDLDYKIHIVHLGARKHNTPELVTESHYQILEPILGSKEAAKNSIVYSYRHGFSGFAAKLTASQAKNLSAHHEVLSVVPSRILRLKTTRTFDYLGLLPSSPKGVLNDTNMGSEAIIGVIDSGIWPESQSFNDTGLGPIPKRWKGQCVSGDRFNASIHCNKKLIGAEFFTEGLTDVRNGRYDFTIEDEFRSSRDGVGHGTHVAAIAAGSFVANVGYNGLAGGTARGAAPHGRIAMYKACWGGVGCVTPDILKAMDHSIRDGVDVISISIGTDAPASFDIDQSDIAFGSFQAVMKGIPVVCAAGNEGPNAQTIDNVAPWIITVAATSMDRSFPIPITLGNNLTILGEGLNKFPEDGFADLILADEMLESSIAQGQTKDKIVLAFTPDNMAIRKADSIKKAGCAGMIYAQSVIDPTYCSGFDVPCAVVDYEFGTDILYYIQTTVVPKVKIGSSKTLVGQPIATKVARFSCRGPNSVSPAILKPDIAAPGVNILSAVSDVYEFMSGTSMATPVVSGIVGLLRQTHPDWSPGAIRSALVTTAWKTDPFGEPIFSEGSTRKLADPFDYGGGLVNPEKVSSPGLVYDMGLDDYLHYLCSADYDDESISKLLGKPHNCSSPKPSMLDFNMPSITIPSLTGEVTVTRTVTNVGPVDSVYRPVVEPPLGIELEVNPKTLVFGSNITKITFSVNVRTSHRVNSDYYFGSLGWTDGVHNVTIPVSVRTKILRNYV</sequence>
<dbReference type="CDD" id="cd04852">
    <property type="entry name" value="Peptidases_S8_3"/>
    <property type="match status" value="1"/>
</dbReference>
<dbReference type="InterPro" id="IPR000209">
    <property type="entry name" value="Peptidase_S8/S53_dom"/>
</dbReference>
<dbReference type="FunFam" id="2.60.40.2310:FF:000001">
    <property type="entry name" value="Subtilisin-like protease SBT1.5"/>
    <property type="match status" value="1"/>
</dbReference>
<keyword evidence="13" id="KW-1185">Reference proteome</keyword>
<feature type="active site" description="Charge relay system" evidence="7 8">
    <location>
        <position position="232"/>
    </location>
</feature>
<keyword evidence="6" id="KW-0325">Glycoprotein</keyword>
<dbReference type="Pfam" id="PF05922">
    <property type="entry name" value="Inhibitor_I9"/>
    <property type="match status" value="1"/>
</dbReference>
<reference evidence="12 13" key="1">
    <citation type="submission" date="2024-04" db="EMBL/GenBank/DDBJ databases">
        <title>Genome assembly C_amara_ONT_v2.</title>
        <authorList>
            <person name="Yant L."/>
            <person name="Moore C."/>
            <person name="Slenker M."/>
        </authorList>
    </citation>
    <scope>NUCLEOTIDE SEQUENCE [LARGE SCALE GENOMIC DNA]</scope>
    <source>
        <tissue evidence="12">Leaf</tissue>
    </source>
</reference>
<dbReference type="Gene3D" id="3.30.70.80">
    <property type="entry name" value="Peptidase S8 propeptide/proteinase inhibitor I9"/>
    <property type="match status" value="1"/>
</dbReference>
<dbReference type="Gene3D" id="3.50.30.30">
    <property type="match status" value="1"/>
</dbReference>
<name>A0ABD1B8W6_CARAN</name>
<dbReference type="GO" id="GO:0006508">
    <property type="term" value="P:proteolysis"/>
    <property type="evidence" value="ECO:0007669"/>
    <property type="project" value="UniProtKB-KW"/>
</dbReference>
<dbReference type="Pfam" id="PF17766">
    <property type="entry name" value="fn3_6"/>
    <property type="match status" value="1"/>
</dbReference>
<dbReference type="CDD" id="cd02120">
    <property type="entry name" value="PA_subtilisin_like"/>
    <property type="match status" value="1"/>
</dbReference>
<keyword evidence="4 8" id="KW-0378">Hydrolase</keyword>
<dbReference type="FunFam" id="3.30.70.80:FF:000002">
    <property type="entry name" value="Subtilisin-like protease SBT5.3"/>
    <property type="match status" value="1"/>
</dbReference>
<evidence type="ECO:0000259" key="10">
    <source>
        <dbReference type="Pfam" id="PF05922"/>
    </source>
</evidence>
<dbReference type="FunFam" id="3.40.50.200:FF:000006">
    <property type="entry name" value="Subtilisin-like protease SBT1.5"/>
    <property type="match status" value="1"/>
</dbReference>
<feature type="domain" description="Peptidase S8/S53" evidence="9">
    <location>
        <begin position="146"/>
        <end position="575"/>
    </location>
</feature>
<comment type="caution">
    <text evidence="12">The sequence shown here is derived from an EMBL/GenBank/DDBJ whole genome shotgun (WGS) entry which is preliminary data.</text>
</comment>
<feature type="active site" description="Charge relay system" evidence="7 8">
    <location>
        <position position="539"/>
    </location>
</feature>
<organism evidence="12 13">
    <name type="scientific">Cardamine amara subsp. amara</name>
    <dbReference type="NCBI Taxonomy" id="228776"/>
    <lineage>
        <taxon>Eukaryota</taxon>
        <taxon>Viridiplantae</taxon>
        <taxon>Streptophyta</taxon>
        <taxon>Embryophyta</taxon>
        <taxon>Tracheophyta</taxon>
        <taxon>Spermatophyta</taxon>
        <taxon>Magnoliopsida</taxon>
        <taxon>eudicotyledons</taxon>
        <taxon>Gunneridae</taxon>
        <taxon>Pentapetalae</taxon>
        <taxon>rosids</taxon>
        <taxon>malvids</taxon>
        <taxon>Brassicales</taxon>
        <taxon>Brassicaceae</taxon>
        <taxon>Cardamineae</taxon>
        <taxon>Cardamine</taxon>
    </lineage>
</organism>
<dbReference type="PROSITE" id="PS00138">
    <property type="entry name" value="SUBTILASE_SER"/>
    <property type="match status" value="1"/>
</dbReference>
<proteinExistence type="inferred from homology"/>
<protein>
    <submittedName>
        <fullName evidence="12">Subtilisin-like protease SBT3.17</fullName>
    </submittedName>
</protein>
<dbReference type="PROSITE" id="PS51892">
    <property type="entry name" value="SUBTILASE"/>
    <property type="match status" value="1"/>
</dbReference>
<dbReference type="InterPro" id="IPR036852">
    <property type="entry name" value="Peptidase_S8/S53_dom_sf"/>
</dbReference>
<dbReference type="InterPro" id="IPR023828">
    <property type="entry name" value="Peptidase_S8_Ser-AS"/>
</dbReference>
<keyword evidence="5 8" id="KW-0720">Serine protease</keyword>
<evidence type="ECO:0000256" key="8">
    <source>
        <dbReference type="PROSITE-ProRule" id="PRU01240"/>
    </source>
</evidence>
<evidence type="ECO:0000256" key="4">
    <source>
        <dbReference type="ARBA" id="ARBA00022801"/>
    </source>
</evidence>
<accession>A0ABD1B8W6</accession>
<dbReference type="PANTHER" id="PTHR10795">
    <property type="entry name" value="PROPROTEIN CONVERTASE SUBTILISIN/KEXIN"/>
    <property type="match status" value="1"/>
</dbReference>
<evidence type="ECO:0000256" key="3">
    <source>
        <dbReference type="ARBA" id="ARBA00022729"/>
    </source>
</evidence>
<dbReference type="InterPro" id="IPR010259">
    <property type="entry name" value="S8pro/Inhibitor_I9"/>
</dbReference>
<dbReference type="InterPro" id="IPR015500">
    <property type="entry name" value="Peptidase_S8_subtilisin-rel"/>
</dbReference>
<evidence type="ECO:0000256" key="1">
    <source>
        <dbReference type="ARBA" id="ARBA00011073"/>
    </source>
</evidence>